<dbReference type="Proteomes" id="UP001266305">
    <property type="component" value="Unassembled WGS sequence"/>
</dbReference>
<reference evidence="1 2" key="1">
    <citation type="submission" date="2023-05" db="EMBL/GenBank/DDBJ databases">
        <title>B98-5 Cell Line De Novo Hybrid Assembly: An Optical Mapping Approach.</title>
        <authorList>
            <person name="Kananen K."/>
            <person name="Auerbach J.A."/>
            <person name="Kautto E."/>
            <person name="Blachly J.S."/>
        </authorList>
    </citation>
    <scope>NUCLEOTIDE SEQUENCE [LARGE SCALE GENOMIC DNA]</scope>
    <source>
        <strain evidence="1">B95-8</strain>
        <tissue evidence="1">Cell line</tissue>
    </source>
</reference>
<protein>
    <submittedName>
        <fullName evidence="1">Uncharacterized protein</fullName>
    </submittedName>
</protein>
<name>A0ABQ9U8R5_SAGOE</name>
<accession>A0ABQ9U8R5</accession>
<evidence type="ECO:0000313" key="2">
    <source>
        <dbReference type="Proteomes" id="UP001266305"/>
    </source>
</evidence>
<sequence>MPSLLSCTPAPGWWAYSKVTAHQSFGPDLLGPVHTQTPVDQAAWGQGAHPFIPVWPTWRPFSPKHCVLISTDHPLAVQCLLSTVTNSPVKVLCTCRASRAAWTVPMAPFFPDLPVLPEDRLSPGRVSPSVSGAFCPTPCAPARLHSSAQPVCGPGFSVILPLVRDVVRTVTQQACPVVHSCSCKSSATVEAALPELKPVLAMNSCLGNKQLKSPVSPPPGK</sequence>
<dbReference type="EMBL" id="JASSZA010000015">
    <property type="protein sequence ID" value="KAK2093447.1"/>
    <property type="molecule type" value="Genomic_DNA"/>
</dbReference>
<evidence type="ECO:0000313" key="1">
    <source>
        <dbReference type="EMBL" id="KAK2093447.1"/>
    </source>
</evidence>
<keyword evidence="2" id="KW-1185">Reference proteome</keyword>
<organism evidence="1 2">
    <name type="scientific">Saguinus oedipus</name>
    <name type="common">Cotton-top tamarin</name>
    <name type="synonym">Oedipomidas oedipus</name>
    <dbReference type="NCBI Taxonomy" id="9490"/>
    <lineage>
        <taxon>Eukaryota</taxon>
        <taxon>Metazoa</taxon>
        <taxon>Chordata</taxon>
        <taxon>Craniata</taxon>
        <taxon>Vertebrata</taxon>
        <taxon>Euteleostomi</taxon>
        <taxon>Mammalia</taxon>
        <taxon>Eutheria</taxon>
        <taxon>Euarchontoglires</taxon>
        <taxon>Primates</taxon>
        <taxon>Haplorrhini</taxon>
        <taxon>Platyrrhini</taxon>
        <taxon>Cebidae</taxon>
        <taxon>Callitrichinae</taxon>
        <taxon>Saguinus</taxon>
    </lineage>
</organism>
<gene>
    <name evidence="1" type="ORF">P7K49_029976</name>
</gene>
<proteinExistence type="predicted"/>
<comment type="caution">
    <text evidence="1">The sequence shown here is derived from an EMBL/GenBank/DDBJ whole genome shotgun (WGS) entry which is preliminary data.</text>
</comment>